<organism evidence="5 6">
    <name type="scientific">Rippkaea orientalis (strain PCC 8801 / RF-1)</name>
    <name type="common">Cyanothece sp. (strain PCC 8801)</name>
    <dbReference type="NCBI Taxonomy" id="41431"/>
    <lineage>
        <taxon>Bacteria</taxon>
        <taxon>Bacillati</taxon>
        <taxon>Cyanobacteriota</taxon>
        <taxon>Cyanophyceae</taxon>
        <taxon>Oscillatoriophycideae</taxon>
        <taxon>Chroococcales</taxon>
        <taxon>Aphanothecaceae</taxon>
        <taxon>Rippkaea</taxon>
        <taxon>Rippkaea orientalis</taxon>
    </lineage>
</organism>
<dbReference type="RefSeq" id="WP_012596891.1">
    <property type="nucleotide sequence ID" value="NC_011726.1"/>
</dbReference>
<evidence type="ECO:0000313" key="5">
    <source>
        <dbReference type="EMBL" id="ACK67633.1"/>
    </source>
</evidence>
<dbReference type="PANTHER" id="PTHR30469:SF15">
    <property type="entry name" value="HLYD FAMILY OF SECRETION PROTEINS"/>
    <property type="match status" value="1"/>
</dbReference>
<evidence type="ECO:0000256" key="1">
    <source>
        <dbReference type="ARBA" id="ARBA00009477"/>
    </source>
</evidence>
<feature type="coiled-coil region" evidence="2">
    <location>
        <begin position="199"/>
        <end position="226"/>
    </location>
</feature>
<accession>B7K2T2</accession>
<gene>
    <name evidence="5" type="ordered locus">PCC8801_3671</name>
</gene>
<dbReference type="HOGENOM" id="CLU_018816_14_4_3"/>
<protein>
    <submittedName>
        <fullName evidence="5">Efflux transporter, RND family, MFP subunit</fullName>
    </submittedName>
</protein>
<dbReference type="Proteomes" id="UP000008204">
    <property type="component" value="Chromosome"/>
</dbReference>
<dbReference type="PANTHER" id="PTHR30469">
    <property type="entry name" value="MULTIDRUG RESISTANCE PROTEIN MDTA"/>
    <property type="match status" value="1"/>
</dbReference>
<dbReference type="InterPro" id="IPR006143">
    <property type="entry name" value="RND_pump_MFP"/>
</dbReference>
<feature type="coiled-coil region" evidence="2">
    <location>
        <begin position="132"/>
        <end position="161"/>
    </location>
</feature>
<dbReference type="Gene3D" id="2.40.420.20">
    <property type="match status" value="1"/>
</dbReference>
<keyword evidence="6" id="KW-1185">Reference proteome</keyword>
<dbReference type="InterPro" id="IPR058792">
    <property type="entry name" value="Beta-barrel_RND_2"/>
</dbReference>
<dbReference type="SUPFAM" id="SSF111369">
    <property type="entry name" value="HlyD-like secretion proteins"/>
    <property type="match status" value="2"/>
</dbReference>
<dbReference type="KEGG" id="cyp:PCC8801_3671"/>
<feature type="compositionally biased region" description="Polar residues" evidence="3">
    <location>
        <begin position="56"/>
        <end position="69"/>
    </location>
</feature>
<dbReference type="EMBL" id="CP001287">
    <property type="protein sequence ID" value="ACK67633.1"/>
    <property type="molecule type" value="Genomic_DNA"/>
</dbReference>
<evidence type="ECO:0000259" key="4">
    <source>
        <dbReference type="Pfam" id="PF25954"/>
    </source>
</evidence>
<dbReference type="OrthoDB" id="529856at2"/>
<keyword evidence="2" id="KW-0175">Coiled coil</keyword>
<name>B7K2T2_RIPO1</name>
<dbReference type="Gene3D" id="2.40.50.100">
    <property type="match status" value="2"/>
</dbReference>
<dbReference type="GO" id="GO:1990281">
    <property type="term" value="C:efflux pump complex"/>
    <property type="evidence" value="ECO:0007669"/>
    <property type="project" value="TreeGrafter"/>
</dbReference>
<dbReference type="AlphaFoldDB" id="B7K2T2"/>
<reference evidence="6" key="1">
    <citation type="journal article" date="2011" name="MBio">
        <title>Novel metabolic attributes of the genus Cyanothece, comprising a group of unicellular nitrogen-fixing Cyanobacteria.</title>
        <authorList>
            <person name="Bandyopadhyay A."/>
            <person name="Elvitigala T."/>
            <person name="Welsh E."/>
            <person name="Stockel J."/>
            <person name="Liberton M."/>
            <person name="Min H."/>
            <person name="Sherman L.A."/>
            <person name="Pakrasi H.B."/>
        </authorList>
    </citation>
    <scope>NUCLEOTIDE SEQUENCE [LARGE SCALE GENOMIC DNA]</scope>
    <source>
        <strain evidence="6">PCC 8801</strain>
    </source>
</reference>
<evidence type="ECO:0000256" key="3">
    <source>
        <dbReference type="SAM" id="MobiDB-lite"/>
    </source>
</evidence>
<dbReference type="Pfam" id="PF25954">
    <property type="entry name" value="Beta-barrel_RND_2"/>
    <property type="match status" value="1"/>
</dbReference>
<sequence length="516" mass="56173">MKSPEISSQPSTTTDLKFEEQKDEKTNNSQQKNSKLLKWLIPLAILGGGIAIGQIFTPSPTPTDQSSNQTPPPKPVETITLTVSKGKREVRLLGQVEAGGKATLSSQIDGTVQKIVVKEGDVITPGMTVAILDDADANIALAQAKARLVQEKSNLARLQVGTRPEIIRQREAELTAAQAREREALETLESLIALQPDLIAQRQAELETVKTREKEAQDNRQRIQRLSLEGALSERALVEAKSSADAFRSERIRAQAALKAQETESRKAIAEARTGYDNAKSDRLRIAALLAEAQAGPTQEEIQAQQGVVSAANAAVEQAKLALERTKIKASVSGVVQSREADPGDYVEVNDPIVTLVSDRSLDIFLEIPETLSGQVTEGMRVNLFARALPNWQKATEITAVVPVANVNSRRQLVRVTLNNPPKNLLPGMAIQADLMMPISEANTFTVPRDALTRRGEQWLLFKVNDNQAKQLEVEMIADLGEEVMISHPQLKQGQSVVIKGGDALKDNTVVTIVKS</sequence>
<feature type="compositionally biased region" description="Polar residues" evidence="3">
    <location>
        <begin position="1"/>
        <end position="15"/>
    </location>
</feature>
<evidence type="ECO:0000256" key="2">
    <source>
        <dbReference type="SAM" id="Coils"/>
    </source>
</evidence>
<dbReference type="Gene3D" id="2.40.30.170">
    <property type="match status" value="1"/>
</dbReference>
<dbReference type="NCBIfam" id="TIGR01730">
    <property type="entry name" value="RND_mfp"/>
    <property type="match status" value="1"/>
</dbReference>
<dbReference type="Gene3D" id="1.10.287.470">
    <property type="entry name" value="Helix hairpin bin"/>
    <property type="match status" value="1"/>
</dbReference>
<comment type="similarity">
    <text evidence="1">Belongs to the membrane fusion protein (MFP) (TC 8.A.1) family.</text>
</comment>
<dbReference type="GO" id="GO:0015562">
    <property type="term" value="F:efflux transmembrane transporter activity"/>
    <property type="evidence" value="ECO:0007669"/>
    <property type="project" value="TreeGrafter"/>
</dbReference>
<feature type="compositionally biased region" description="Basic and acidic residues" evidence="3">
    <location>
        <begin position="16"/>
        <end position="26"/>
    </location>
</feature>
<proteinExistence type="inferred from homology"/>
<dbReference type="eggNOG" id="COG0845">
    <property type="taxonomic scope" value="Bacteria"/>
</dbReference>
<dbReference type="STRING" id="41431.PCC8801_3671"/>
<feature type="region of interest" description="Disordered" evidence="3">
    <location>
        <begin position="1"/>
        <end position="31"/>
    </location>
</feature>
<evidence type="ECO:0000313" key="6">
    <source>
        <dbReference type="Proteomes" id="UP000008204"/>
    </source>
</evidence>
<feature type="domain" description="CusB-like beta-barrel" evidence="4">
    <location>
        <begin position="366"/>
        <end position="436"/>
    </location>
</feature>
<feature type="region of interest" description="Disordered" evidence="3">
    <location>
        <begin position="56"/>
        <end position="77"/>
    </location>
</feature>